<dbReference type="Pfam" id="PF12210">
    <property type="entry name" value="Hrs_helical"/>
    <property type="match status" value="1"/>
</dbReference>
<dbReference type="Proteomes" id="UP000887575">
    <property type="component" value="Unassembled WGS sequence"/>
</dbReference>
<dbReference type="InterPro" id="IPR024641">
    <property type="entry name" value="HRS_helical"/>
</dbReference>
<evidence type="ECO:0000313" key="13">
    <source>
        <dbReference type="Proteomes" id="UP000887575"/>
    </source>
</evidence>
<dbReference type="PROSITE" id="PS50178">
    <property type="entry name" value="ZF_FYVE"/>
    <property type="match status" value="1"/>
</dbReference>
<dbReference type="InterPro" id="IPR017455">
    <property type="entry name" value="Znf_FYVE-rel"/>
</dbReference>
<evidence type="ECO:0000259" key="12">
    <source>
        <dbReference type="PROSITE" id="PS50179"/>
    </source>
</evidence>
<dbReference type="GO" id="GO:0043130">
    <property type="term" value="F:ubiquitin binding"/>
    <property type="evidence" value="ECO:0007669"/>
    <property type="project" value="InterPro"/>
</dbReference>
<dbReference type="InterPro" id="IPR017073">
    <property type="entry name" value="HGS/VPS27"/>
</dbReference>
<dbReference type="GO" id="GO:0008270">
    <property type="term" value="F:zinc ion binding"/>
    <property type="evidence" value="ECO:0007669"/>
    <property type="project" value="UniProtKB-KW"/>
</dbReference>
<keyword evidence="13" id="KW-1185">Reference proteome</keyword>
<reference evidence="14" key="1">
    <citation type="submission" date="2024-02" db="UniProtKB">
        <authorList>
            <consortium name="WormBaseParasite"/>
        </authorList>
    </citation>
    <scope>IDENTIFICATION</scope>
</reference>
<feature type="region of interest" description="Disordered" evidence="10">
    <location>
        <begin position="303"/>
        <end position="333"/>
    </location>
</feature>
<dbReference type="PROSITE" id="PS50179">
    <property type="entry name" value="VHS"/>
    <property type="match status" value="1"/>
</dbReference>
<evidence type="ECO:0000256" key="5">
    <source>
        <dbReference type="ARBA" id="ARBA00022723"/>
    </source>
</evidence>
<keyword evidence="5" id="KW-0479">Metal-binding</keyword>
<protein>
    <recommendedName>
        <fullName evidence="2">Hepatocyte growth factor-regulated tyrosine kinase substrate</fullName>
    </recommendedName>
</protein>
<name>A0AAF3EBW6_9BILA</name>
<dbReference type="InterPro" id="IPR000306">
    <property type="entry name" value="Znf_FYVE"/>
</dbReference>
<dbReference type="SMART" id="SM00064">
    <property type="entry name" value="FYVE"/>
    <property type="match status" value="1"/>
</dbReference>
<organism evidence="13 14">
    <name type="scientific">Mesorhabditis belari</name>
    <dbReference type="NCBI Taxonomy" id="2138241"/>
    <lineage>
        <taxon>Eukaryota</taxon>
        <taxon>Metazoa</taxon>
        <taxon>Ecdysozoa</taxon>
        <taxon>Nematoda</taxon>
        <taxon>Chromadorea</taxon>
        <taxon>Rhabditida</taxon>
        <taxon>Rhabditina</taxon>
        <taxon>Rhabditomorpha</taxon>
        <taxon>Rhabditoidea</taxon>
        <taxon>Rhabditidae</taxon>
        <taxon>Mesorhabditinae</taxon>
        <taxon>Mesorhabditis</taxon>
    </lineage>
</organism>
<evidence type="ECO:0000259" key="11">
    <source>
        <dbReference type="PROSITE" id="PS50178"/>
    </source>
</evidence>
<evidence type="ECO:0000256" key="4">
    <source>
        <dbReference type="ARBA" id="ARBA00022553"/>
    </source>
</evidence>
<dbReference type="SMART" id="SM00288">
    <property type="entry name" value="VHS"/>
    <property type="match status" value="1"/>
</dbReference>
<dbReference type="InterPro" id="IPR008942">
    <property type="entry name" value="ENTH_VHS"/>
</dbReference>
<dbReference type="GO" id="GO:0035091">
    <property type="term" value="F:phosphatidylinositol binding"/>
    <property type="evidence" value="ECO:0007669"/>
    <property type="project" value="InterPro"/>
</dbReference>
<accession>A0AAF3EBW6</accession>
<feature type="region of interest" description="Disordered" evidence="10">
    <location>
        <begin position="437"/>
        <end position="474"/>
    </location>
</feature>
<dbReference type="Pfam" id="PF00790">
    <property type="entry name" value="VHS"/>
    <property type="match status" value="1"/>
</dbReference>
<dbReference type="Gene3D" id="1.25.40.90">
    <property type="match status" value="1"/>
</dbReference>
<dbReference type="AlphaFoldDB" id="A0AAF3EBW6"/>
<dbReference type="InterPro" id="IPR013083">
    <property type="entry name" value="Znf_RING/FYVE/PHD"/>
</dbReference>
<evidence type="ECO:0000256" key="10">
    <source>
        <dbReference type="SAM" id="MobiDB-lite"/>
    </source>
</evidence>
<dbReference type="SUPFAM" id="SSF57903">
    <property type="entry name" value="FYVE/PHD zinc finger"/>
    <property type="match status" value="1"/>
</dbReference>
<dbReference type="PANTHER" id="PTHR46275">
    <property type="entry name" value="HEPATOCYTE GROWTH FACTOR-REGULATED TYROSINE KINASE SUBSTRATE"/>
    <property type="match status" value="1"/>
</dbReference>
<dbReference type="Gene3D" id="1.20.5.1940">
    <property type="match status" value="1"/>
</dbReference>
<evidence type="ECO:0000313" key="14">
    <source>
        <dbReference type="WBParaSite" id="MBELARI_LOCUS1144.1"/>
    </source>
</evidence>
<dbReference type="InterPro" id="IPR002014">
    <property type="entry name" value="VHS_dom"/>
</dbReference>
<feature type="region of interest" description="Disordered" evidence="10">
    <location>
        <begin position="830"/>
        <end position="850"/>
    </location>
</feature>
<evidence type="ECO:0000256" key="3">
    <source>
        <dbReference type="ARBA" id="ARBA00022490"/>
    </source>
</evidence>
<comment type="subcellular location">
    <subcellularLocation>
        <location evidence="1">Cytoplasm</location>
    </subcellularLocation>
</comment>
<evidence type="ECO:0000256" key="7">
    <source>
        <dbReference type="ARBA" id="ARBA00022833"/>
    </source>
</evidence>
<dbReference type="WBParaSite" id="MBELARI_LOCUS1144.1">
    <property type="protein sequence ID" value="MBELARI_LOCUS1144.1"/>
    <property type="gene ID" value="MBELARI_LOCUS1144"/>
</dbReference>
<dbReference type="Gene3D" id="3.30.40.10">
    <property type="entry name" value="Zinc/RING finger domain, C3HC4 (zinc finger)"/>
    <property type="match status" value="1"/>
</dbReference>
<evidence type="ECO:0000256" key="9">
    <source>
        <dbReference type="SAM" id="Coils"/>
    </source>
</evidence>
<feature type="compositionally biased region" description="Low complexity" evidence="10">
    <location>
        <begin position="754"/>
        <end position="765"/>
    </location>
</feature>
<keyword evidence="9" id="KW-0175">Coiled coil</keyword>
<dbReference type="PANTHER" id="PTHR46275:SF1">
    <property type="entry name" value="HEPATOCYTE GROWTH FACTOR-REGULATED TYROSINE KINASE SUBSTRATE"/>
    <property type="match status" value="1"/>
</dbReference>
<proteinExistence type="predicted"/>
<evidence type="ECO:0000256" key="1">
    <source>
        <dbReference type="ARBA" id="ARBA00004496"/>
    </source>
</evidence>
<evidence type="ECO:0000256" key="8">
    <source>
        <dbReference type="PROSITE-ProRule" id="PRU00091"/>
    </source>
</evidence>
<feature type="domain" description="VHS" evidence="12">
    <location>
        <begin position="12"/>
        <end position="140"/>
    </location>
</feature>
<feature type="compositionally biased region" description="Basic and acidic residues" evidence="10">
    <location>
        <begin position="320"/>
        <end position="333"/>
    </location>
</feature>
<feature type="compositionally biased region" description="Polar residues" evidence="10">
    <location>
        <begin position="830"/>
        <end position="839"/>
    </location>
</feature>
<keyword evidence="4" id="KW-0597">Phosphoprotein</keyword>
<keyword evidence="7" id="KW-0862">Zinc</keyword>
<dbReference type="GO" id="GO:0032456">
    <property type="term" value="P:endocytic recycling"/>
    <property type="evidence" value="ECO:0007669"/>
    <property type="project" value="TreeGrafter"/>
</dbReference>
<keyword evidence="6 8" id="KW-0863">Zinc-finger</keyword>
<dbReference type="GO" id="GO:0005769">
    <property type="term" value="C:early endosome"/>
    <property type="evidence" value="ECO:0007669"/>
    <property type="project" value="TreeGrafter"/>
</dbReference>
<dbReference type="InterPro" id="IPR011011">
    <property type="entry name" value="Znf_FYVE_PHD"/>
</dbReference>
<sequence>MSKRFEKSLSLATDSNVLETDWDAVLDCVDQIRGGEAKAPEAMVLVLSRLKSENPHVVLHALILLEAMVKNCGKKVHNELATREFMEGIKELAIEAKAETVKTKVLELLQCWAMAFANKAEYKIIVDTHNLMKLAGFDFPSVKEAAAMFASQVAPEWEEGANCYRCRSEFTFLTRKHHCRACGQIFCHGCSSKEMLLPQFGIEKPVRVCDACYEKGVGVALSKQSATPARPKFSSSADESSVVDQFGAFYGDDDSITTLNALAQNNPNRLYAIGNPRAVANRQKQAEKPEGLFKSLFKGVLGNKKRPESSYNPAATDPGAEERERQARLAREKEEEDYQLSLAMAISQSEAEAKEKERANSLYSFYNGVKDQVSSHVSSPMNDTMSIAPSEHIGVYKGAADSVRESPSENSLNADDPLARYLNRDYWQQRKEKANAKVESWDVNPSAPLPSEPSLGGSSYVPTVRGSPPPNNQKELVYSTGLSSLDEETLQKSEDTKKFCADVNEQVESMENRIRSNMARSRPIYNDTAIQGIYMRLTELHSQVMQRLNDLEQQRVYFESLQDQLGHITEARAAVNSLREEEARKRAEIAAEEQRVRQLQMQHKLAAMRQQKHDMLLYQRQVAIQRFQQQEAEMAARRSQQFYSPASYTSPQVQQYPYSQIPMQQYPNQTLNQTYGVYQQTTPQMQPNLQQQPQQPYPGQQVNGTGNYPLVHQNPNGYSDGGQIQHGAYLPHATQSANNVHQVVANDAIQQGYQQSVHNSQQQYQPSQAYDPAANNSQYNVATTAPSTNQYYQQHNYQAPVNNVAQHHYQEGVLVPNAPVQQVPANYLPQANVQPSDPNAAQEGLLISFD</sequence>
<dbReference type="GO" id="GO:0031623">
    <property type="term" value="P:receptor internalization"/>
    <property type="evidence" value="ECO:0007669"/>
    <property type="project" value="TreeGrafter"/>
</dbReference>
<feature type="region of interest" description="Disordered" evidence="10">
    <location>
        <begin position="754"/>
        <end position="774"/>
    </location>
</feature>
<dbReference type="SUPFAM" id="SSF48464">
    <property type="entry name" value="ENTH/VHS domain"/>
    <property type="match status" value="1"/>
</dbReference>
<evidence type="ECO:0000256" key="6">
    <source>
        <dbReference type="ARBA" id="ARBA00022771"/>
    </source>
</evidence>
<dbReference type="CDD" id="cd15720">
    <property type="entry name" value="FYVE_Hrs"/>
    <property type="match status" value="1"/>
</dbReference>
<keyword evidence="3" id="KW-0963">Cytoplasm</keyword>
<feature type="domain" description="FYVE-type" evidence="11">
    <location>
        <begin position="157"/>
        <end position="217"/>
    </location>
</feature>
<dbReference type="Pfam" id="PF01363">
    <property type="entry name" value="FYVE"/>
    <property type="match status" value="1"/>
</dbReference>
<feature type="coiled-coil region" evidence="9">
    <location>
        <begin position="500"/>
        <end position="602"/>
    </location>
</feature>
<evidence type="ECO:0000256" key="2">
    <source>
        <dbReference type="ARBA" id="ARBA00015450"/>
    </source>
</evidence>
<dbReference type="PIRSF" id="PIRSF036956">
    <property type="entry name" value="Hrs_Vps27"/>
    <property type="match status" value="1"/>
</dbReference>